<dbReference type="PANTHER" id="PTHR13602:SF2">
    <property type="entry name" value="UPF0488 PROTEIN C8ORF33"/>
    <property type="match status" value="1"/>
</dbReference>
<proteinExistence type="inferred from homology"/>
<dbReference type="AlphaFoldDB" id="A0A834XNX7"/>
<comment type="similarity">
    <text evidence="1">Belongs to the UPF0488 family.</text>
</comment>
<organism evidence="3 4">
    <name type="scientific">Aphidius gifuensis</name>
    <name type="common">Parasitoid wasp</name>
    <dbReference type="NCBI Taxonomy" id="684658"/>
    <lineage>
        <taxon>Eukaryota</taxon>
        <taxon>Metazoa</taxon>
        <taxon>Ecdysozoa</taxon>
        <taxon>Arthropoda</taxon>
        <taxon>Hexapoda</taxon>
        <taxon>Insecta</taxon>
        <taxon>Pterygota</taxon>
        <taxon>Neoptera</taxon>
        <taxon>Endopterygota</taxon>
        <taxon>Hymenoptera</taxon>
        <taxon>Apocrita</taxon>
        <taxon>Ichneumonoidea</taxon>
        <taxon>Braconidae</taxon>
        <taxon>Aphidiinae</taxon>
        <taxon>Aphidius</taxon>
    </lineage>
</organism>
<evidence type="ECO:0000256" key="1">
    <source>
        <dbReference type="ARBA" id="ARBA00005707"/>
    </source>
</evidence>
<accession>A0A834XNX7</accession>
<feature type="compositionally biased region" description="Polar residues" evidence="2">
    <location>
        <begin position="21"/>
        <end position="38"/>
    </location>
</feature>
<keyword evidence="4" id="KW-1185">Reference proteome</keyword>
<evidence type="ECO:0000313" key="4">
    <source>
        <dbReference type="Proteomes" id="UP000639338"/>
    </source>
</evidence>
<dbReference type="Pfam" id="PF15393">
    <property type="entry name" value="DUF4615"/>
    <property type="match status" value="1"/>
</dbReference>
<name>A0A834XNX7_APHGI</name>
<protein>
    <submittedName>
        <fullName evidence="3">Uncharacterized protein</fullName>
    </submittedName>
</protein>
<dbReference type="EMBL" id="JACMRX010000005">
    <property type="protein sequence ID" value="KAF7989888.1"/>
    <property type="molecule type" value="Genomic_DNA"/>
</dbReference>
<comment type="caution">
    <text evidence="3">The sequence shown here is derived from an EMBL/GenBank/DDBJ whole genome shotgun (WGS) entry which is preliminary data.</text>
</comment>
<feature type="compositionally biased region" description="Polar residues" evidence="2">
    <location>
        <begin position="150"/>
        <end position="161"/>
    </location>
</feature>
<reference evidence="3 4" key="1">
    <citation type="submission" date="2020-08" db="EMBL/GenBank/DDBJ databases">
        <title>Aphidius gifuensis genome sequencing and assembly.</title>
        <authorList>
            <person name="Du Z."/>
        </authorList>
    </citation>
    <scope>NUCLEOTIDE SEQUENCE [LARGE SCALE GENOMIC DNA]</scope>
    <source>
        <strain evidence="3">YNYX2018</strain>
        <tissue evidence="3">Adults</tissue>
    </source>
</reference>
<dbReference type="InterPro" id="IPR029274">
    <property type="entry name" value="DUF4615"/>
</dbReference>
<feature type="compositionally biased region" description="Basic and acidic residues" evidence="2">
    <location>
        <begin position="139"/>
        <end position="148"/>
    </location>
</feature>
<feature type="region of interest" description="Disordered" evidence="2">
    <location>
        <begin position="1"/>
        <end position="40"/>
    </location>
</feature>
<dbReference type="Proteomes" id="UP000639338">
    <property type="component" value="Unassembled WGS sequence"/>
</dbReference>
<feature type="region of interest" description="Disordered" evidence="2">
    <location>
        <begin position="139"/>
        <end position="161"/>
    </location>
</feature>
<dbReference type="PANTHER" id="PTHR13602">
    <property type="entry name" value="UPF0488 PROTEIN C8ORF33"/>
    <property type="match status" value="1"/>
</dbReference>
<sequence length="175" mass="20158">MPPKYKPGGRRFPPKIISKPLPQQVSNTISTSEPTTSGLDEESENKFELELCWCIQQLELTLQTTQLPDKQSRDANKNLNSLRSSNVPLIKKRQIMRTTFGDYRAKMQKDEIKYGKNSSNVKFLNSKNKDNKSLFVRKANTDDDDKNHQSNKPKLSSLFSKNQLQSEPFKFNFSL</sequence>
<dbReference type="OrthoDB" id="20277at2759"/>
<evidence type="ECO:0000313" key="3">
    <source>
        <dbReference type="EMBL" id="KAF7989888.1"/>
    </source>
</evidence>
<evidence type="ECO:0000256" key="2">
    <source>
        <dbReference type="SAM" id="MobiDB-lite"/>
    </source>
</evidence>
<gene>
    <name evidence="3" type="ORF">HCN44_008562</name>
</gene>